<feature type="transmembrane region" description="Helical" evidence="6">
    <location>
        <begin position="168"/>
        <end position="188"/>
    </location>
</feature>
<dbReference type="SUPFAM" id="SSF103473">
    <property type="entry name" value="MFS general substrate transporter"/>
    <property type="match status" value="1"/>
</dbReference>
<feature type="transmembrane region" description="Helical" evidence="6">
    <location>
        <begin position="309"/>
        <end position="329"/>
    </location>
</feature>
<feature type="transmembrane region" description="Helical" evidence="6">
    <location>
        <begin position="395"/>
        <end position="416"/>
    </location>
</feature>
<keyword evidence="2" id="KW-0813">Transport</keyword>
<evidence type="ECO:0000256" key="2">
    <source>
        <dbReference type="ARBA" id="ARBA00022448"/>
    </source>
</evidence>
<organism evidence="7 8">
    <name type="scientific">Talaromyces atroroseus</name>
    <dbReference type="NCBI Taxonomy" id="1441469"/>
    <lineage>
        <taxon>Eukaryota</taxon>
        <taxon>Fungi</taxon>
        <taxon>Dikarya</taxon>
        <taxon>Ascomycota</taxon>
        <taxon>Pezizomycotina</taxon>
        <taxon>Eurotiomycetes</taxon>
        <taxon>Eurotiomycetidae</taxon>
        <taxon>Eurotiales</taxon>
        <taxon>Trichocomaceae</taxon>
        <taxon>Talaromyces</taxon>
        <taxon>Talaromyces sect. Trachyspermi</taxon>
    </lineage>
</organism>
<dbReference type="GeneID" id="31004790"/>
<dbReference type="STRING" id="1441469.A0A225AWZ9"/>
<dbReference type="OrthoDB" id="4226298at2759"/>
<feature type="transmembrane region" description="Helical" evidence="6">
    <location>
        <begin position="422"/>
        <end position="446"/>
    </location>
</feature>
<dbReference type="InterPro" id="IPR036259">
    <property type="entry name" value="MFS_trans_sf"/>
</dbReference>
<proteinExistence type="predicted"/>
<feature type="transmembrane region" description="Helical" evidence="6">
    <location>
        <begin position="83"/>
        <end position="101"/>
    </location>
</feature>
<reference evidence="7 8" key="1">
    <citation type="submission" date="2015-06" db="EMBL/GenBank/DDBJ databases">
        <title>Talaromyces atroroseus IBT 11181 draft genome.</title>
        <authorList>
            <person name="Rasmussen K.B."/>
            <person name="Rasmussen S."/>
            <person name="Petersen B."/>
            <person name="Sicheritz-Ponten T."/>
            <person name="Mortensen U.H."/>
            <person name="Thrane U."/>
        </authorList>
    </citation>
    <scope>NUCLEOTIDE SEQUENCE [LARGE SCALE GENOMIC DNA]</scope>
    <source>
        <strain evidence="7 8">IBT 11181</strain>
    </source>
</reference>
<evidence type="ECO:0008006" key="9">
    <source>
        <dbReference type="Google" id="ProtNLM"/>
    </source>
</evidence>
<feature type="transmembrane region" description="Helical" evidence="6">
    <location>
        <begin position="136"/>
        <end position="156"/>
    </location>
</feature>
<evidence type="ECO:0000256" key="1">
    <source>
        <dbReference type="ARBA" id="ARBA00004141"/>
    </source>
</evidence>
<accession>A0A225AWZ9</accession>
<dbReference type="Pfam" id="PF07690">
    <property type="entry name" value="MFS_1"/>
    <property type="match status" value="1"/>
</dbReference>
<dbReference type="Proteomes" id="UP000214365">
    <property type="component" value="Unassembled WGS sequence"/>
</dbReference>
<name>A0A225AWZ9_TALAT</name>
<evidence type="ECO:0000256" key="3">
    <source>
        <dbReference type="ARBA" id="ARBA00022692"/>
    </source>
</evidence>
<comment type="caution">
    <text evidence="7">The sequence shown here is derived from an EMBL/GenBank/DDBJ whole genome shotgun (WGS) entry which is preliminary data.</text>
</comment>
<dbReference type="PANTHER" id="PTHR43791">
    <property type="entry name" value="PERMEASE-RELATED"/>
    <property type="match status" value="1"/>
</dbReference>
<dbReference type="GO" id="GO:0016020">
    <property type="term" value="C:membrane"/>
    <property type="evidence" value="ECO:0007669"/>
    <property type="project" value="UniProtKB-SubCell"/>
</dbReference>
<evidence type="ECO:0000313" key="7">
    <source>
        <dbReference type="EMBL" id="OKL59506.1"/>
    </source>
</evidence>
<feature type="transmembrane region" description="Helical" evidence="6">
    <location>
        <begin position="336"/>
        <end position="357"/>
    </location>
</feature>
<feature type="transmembrane region" description="Helical" evidence="6">
    <location>
        <begin position="108"/>
        <end position="130"/>
    </location>
</feature>
<feature type="transmembrane region" description="Helical" evidence="6">
    <location>
        <begin position="200"/>
        <end position="223"/>
    </location>
</feature>
<dbReference type="PANTHER" id="PTHR43791:SF36">
    <property type="entry name" value="TRANSPORTER, PUTATIVE (AFU_ORTHOLOGUE AFUA_6G08340)-RELATED"/>
    <property type="match status" value="1"/>
</dbReference>
<sequence>MSTLTMTSISSGKAGDKQVEEVQSPPHYSATELKAQKSLLWKLDLVILPLLSLSYLIAYLDRNNIGYARLMGLQNDLDLSSQQFYNVVMVFFCIFVGNLFIRKLGPKIVLGSAVVLFGVLVCCMCKARGYGDLIGIRFGVGCAESLLQSVPLYMAIWYGRYELGKRIAILYSATTISGVFAGLISYGIQKGLDGKDGRPSWQWLFIIEGVVAIGIGLANAAFLPTFPEHKQNSRFITDLEIKVARQRSLEYNSHEVKFDSRQIVKSLLDPKTYLLALFSGCNTTLIASTGAFLPTIVKEFGYSEVQAQLFTMIPYACAFVTMLAVGYLSDYCRNKAWFVVGSLTCSAIGLIICISTTGKGAGMFGACLLVAGAYPAAILQITWIQVTFCGHTKRAISWGVCQIIGQGLSMSGAQIYTRPPRFFMGHGILLGFIVMGIVSTVTARFLMARANKQRDRELREYEERGEVHPDIGKSFEETCDDHINFRYSL</sequence>
<dbReference type="Gene3D" id="1.20.1250.20">
    <property type="entry name" value="MFS general substrate transporter like domains"/>
    <property type="match status" value="2"/>
</dbReference>
<evidence type="ECO:0000256" key="4">
    <source>
        <dbReference type="ARBA" id="ARBA00022989"/>
    </source>
</evidence>
<dbReference type="InterPro" id="IPR011701">
    <property type="entry name" value="MFS"/>
</dbReference>
<keyword evidence="3 6" id="KW-0812">Transmembrane</keyword>
<feature type="transmembrane region" description="Helical" evidence="6">
    <location>
        <begin position="39"/>
        <end position="60"/>
    </location>
</feature>
<dbReference type="RefSeq" id="XP_020119627.1">
    <property type="nucleotide sequence ID" value="XM_020267783.1"/>
</dbReference>
<keyword evidence="8" id="KW-1185">Reference proteome</keyword>
<feature type="transmembrane region" description="Helical" evidence="6">
    <location>
        <begin position="363"/>
        <end position="383"/>
    </location>
</feature>
<keyword evidence="4 6" id="KW-1133">Transmembrane helix</keyword>
<evidence type="ECO:0000313" key="8">
    <source>
        <dbReference type="Proteomes" id="UP000214365"/>
    </source>
</evidence>
<evidence type="ECO:0000256" key="6">
    <source>
        <dbReference type="SAM" id="Phobius"/>
    </source>
</evidence>
<protein>
    <recommendedName>
        <fullName evidence="9">Major facilitator superfamily (MFS) profile domain-containing protein</fullName>
    </recommendedName>
</protein>
<dbReference type="FunFam" id="1.20.1250.20:FF:000013">
    <property type="entry name" value="MFS general substrate transporter"/>
    <property type="match status" value="1"/>
</dbReference>
<feature type="transmembrane region" description="Helical" evidence="6">
    <location>
        <begin position="273"/>
        <end position="297"/>
    </location>
</feature>
<dbReference type="AlphaFoldDB" id="A0A225AWZ9"/>
<dbReference type="GO" id="GO:0022857">
    <property type="term" value="F:transmembrane transporter activity"/>
    <property type="evidence" value="ECO:0007669"/>
    <property type="project" value="InterPro"/>
</dbReference>
<dbReference type="EMBL" id="LFMY01000007">
    <property type="protein sequence ID" value="OKL59506.1"/>
    <property type="molecule type" value="Genomic_DNA"/>
</dbReference>
<keyword evidence="5 6" id="KW-0472">Membrane</keyword>
<gene>
    <name evidence="7" type="ORF">UA08_05034</name>
</gene>
<comment type="subcellular location">
    <subcellularLocation>
        <location evidence="1">Membrane</location>
        <topology evidence="1">Multi-pass membrane protein</topology>
    </subcellularLocation>
</comment>
<evidence type="ECO:0000256" key="5">
    <source>
        <dbReference type="ARBA" id="ARBA00023136"/>
    </source>
</evidence>